<dbReference type="Gene3D" id="2.60.40.1120">
    <property type="entry name" value="Carboxypeptidase-like, regulatory domain"/>
    <property type="match status" value="1"/>
</dbReference>
<dbReference type="NCBIfam" id="TIGR04056">
    <property type="entry name" value="OMP_RagA_SusC"/>
    <property type="match status" value="1"/>
</dbReference>
<keyword evidence="5 7" id="KW-0472">Membrane</keyword>
<reference evidence="10" key="2">
    <citation type="submission" date="2012-02" db="EMBL/GenBank/DDBJ databases">
        <authorList>
            <person name="Genoscope - CEA"/>
        </authorList>
    </citation>
    <scope>NUCLEOTIDE SEQUENCE</scope>
</reference>
<dbReference type="SUPFAM" id="SSF56935">
    <property type="entry name" value="Porins"/>
    <property type="match status" value="1"/>
</dbReference>
<evidence type="ECO:0000256" key="6">
    <source>
        <dbReference type="ARBA" id="ARBA00023237"/>
    </source>
</evidence>
<dbReference type="InterPro" id="IPR037066">
    <property type="entry name" value="Plug_dom_sf"/>
</dbReference>
<comment type="similarity">
    <text evidence="7">Belongs to the TonB-dependent receptor family.</text>
</comment>
<evidence type="ECO:0000256" key="4">
    <source>
        <dbReference type="ARBA" id="ARBA00022692"/>
    </source>
</evidence>
<comment type="subcellular location">
    <subcellularLocation>
        <location evidence="1 7">Cell outer membrane</location>
        <topology evidence="1 7">Multi-pass membrane protein</topology>
    </subcellularLocation>
</comment>
<dbReference type="SUPFAM" id="SSF49464">
    <property type="entry name" value="Carboxypeptidase regulatory domain-like"/>
    <property type="match status" value="1"/>
</dbReference>
<name>H6RH43_9BACT</name>
<evidence type="ECO:0000256" key="1">
    <source>
        <dbReference type="ARBA" id="ARBA00004571"/>
    </source>
</evidence>
<dbReference type="GO" id="GO:0009279">
    <property type="term" value="C:cell outer membrane"/>
    <property type="evidence" value="ECO:0007669"/>
    <property type="project" value="UniProtKB-SubCell"/>
</dbReference>
<gene>
    <name evidence="10" type="ORF">VIS_S18CTB50023</name>
</gene>
<feature type="signal peptide" evidence="8">
    <location>
        <begin position="1"/>
        <end position="23"/>
    </location>
</feature>
<evidence type="ECO:0000256" key="8">
    <source>
        <dbReference type="SAM" id="SignalP"/>
    </source>
</evidence>
<dbReference type="EMBL" id="FO117605">
    <property type="protein sequence ID" value="CCG00354.1"/>
    <property type="molecule type" value="Genomic_DNA"/>
</dbReference>
<sequence>MKQKILKCAIVSLCLLVSGVLFAQKTITGTITDEAGVPLPGATIIVVETNEGTTTDFDGNYSILASDGNTIDISYIGYTKQSISVADGAEFSVSLQPDSLDEVVVTALGIKRNTKALGYSVTQVGGESVSQVKSTSALQALQGKIAGVQVTGNATGAKGSTRVIIRGNSSLTGNNMPLYIVDGIPIDNTNLGSAGVWGGADGGDGISAINPDEVESISVLKGGAAAALYGSRASNGAILITTKTGAGVEGIQVEISSSIQFDDIKNDPFDPQTIYGQGRDYSTTSDTADTMAAWGPRMDGSSVEQWDGVSRPYSYTGNNMEKFYRTGQTLINTLAVTSASENQTLRFSFSNLQNEDIMPQSDLARNTLGLNATQKFGKFTLTSNVKYIYDDMTGSPRLSDAPGNANFHVRMLAPSLDIMDMQGPGGYGTNLDGTEFPASDSVFFNNAWFSAYQYVDNSVRERFIGSVNLRYDITDWLYTAVKYGTDRFDRDRTFSEPFGTGYKPLGGINESKQTREQRDLDLFIGTDNLEIIEDFSLTAFVGMNENYTKFEQTSGNGNDFIIPGLSDIKNTVGQSVGYNFSEREISSVFGSAEFGYKDAAYLTITARNDWFSTLSLPGKTTPNDDLYTSASLSLVLSDLLSLPEAISFAKIRAGYSQVAGGADNPYTLSLAYGIYGQGHEGASLGRVNNGSIPNANITPFEKDETEFGFDLRLLDNKYSIDFTYYDNQTDGDIVGVSASNTSGYGSALANLGQISNKGVEILLNASVIDKEDFGVDLFFNYANNESEIVSTNDAGTNISMDEPRPRNLRVTHIVGEQYGALFGTSYNRDDQGRIIHNIEADGTPIAQVGPRKILGFGVAPTSLGIGSTIRYKDFNFNFLIEGKSGGQIYSGTDQRMKYHGLHKDTIDADGRENGFTVSGVDAAGAAFTTTITPDRIEDYWRNTYNIAEEAIQDVDYLRLRQLSLGYNFPSETLEGTFIKAAQIALIGRNLFFLKNAADNIDPESGYNTNNSQGLEYLGMPIPRSIGFNVNLKF</sequence>
<organism evidence="10">
    <name type="scientific">uncultured Flavobacteriia bacterium</name>
    <dbReference type="NCBI Taxonomy" id="212695"/>
    <lineage>
        <taxon>Bacteria</taxon>
        <taxon>Pseudomonadati</taxon>
        <taxon>Bacteroidota</taxon>
        <taxon>Flavobacteriia</taxon>
        <taxon>environmental samples</taxon>
    </lineage>
</organism>
<keyword evidence="3 7" id="KW-1134">Transmembrane beta strand</keyword>
<evidence type="ECO:0000313" key="10">
    <source>
        <dbReference type="EMBL" id="CCG00354.1"/>
    </source>
</evidence>
<evidence type="ECO:0000256" key="7">
    <source>
        <dbReference type="PROSITE-ProRule" id="PRU01360"/>
    </source>
</evidence>
<dbReference type="NCBIfam" id="TIGR04057">
    <property type="entry name" value="SusC_RagA_signa"/>
    <property type="match status" value="1"/>
</dbReference>
<reference evidence="10" key="1">
    <citation type="journal article" date="2012" name="Environ. Microbiol.">
        <title>Genomic content of uncultured Bacteroidetes from contrasting oceanic provinces in the North Atlantic Ocean.</title>
        <authorList>
            <person name="Gomez-Pereira P.R."/>
            <person name="Schuler M."/>
            <person name="Fuchs B.M."/>
            <person name="Bennke C."/>
            <person name="Teeling H."/>
            <person name="Waldmann J."/>
            <person name="Richter M."/>
            <person name="Barbe V."/>
            <person name="Bataille E."/>
            <person name="Glockner F.O."/>
            <person name="Amann R."/>
        </authorList>
    </citation>
    <scope>NUCLEOTIDE SEQUENCE</scope>
</reference>
<keyword evidence="2 7" id="KW-0813">Transport</keyword>
<evidence type="ECO:0000256" key="5">
    <source>
        <dbReference type="ARBA" id="ARBA00023136"/>
    </source>
</evidence>
<dbReference type="InterPro" id="IPR023996">
    <property type="entry name" value="TonB-dep_OMP_SusC/RagA"/>
</dbReference>
<dbReference type="Pfam" id="PF07715">
    <property type="entry name" value="Plug"/>
    <property type="match status" value="1"/>
</dbReference>
<evidence type="ECO:0000256" key="3">
    <source>
        <dbReference type="ARBA" id="ARBA00022452"/>
    </source>
</evidence>
<accession>H6RH43</accession>
<dbReference type="Pfam" id="PF13715">
    <property type="entry name" value="CarbopepD_reg_2"/>
    <property type="match status" value="1"/>
</dbReference>
<protein>
    <submittedName>
        <fullName evidence="10">TonB-dependent outer membrane receptor</fullName>
    </submittedName>
</protein>
<feature type="domain" description="TonB-dependent receptor plug" evidence="9">
    <location>
        <begin position="117"/>
        <end position="237"/>
    </location>
</feature>
<dbReference type="InterPro" id="IPR023997">
    <property type="entry name" value="TonB-dep_OMP_SusC/RagA_CS"/>
</dbReference>
<dbReference type="PROSITE" id="PS52016">
    <property type="entry name" value="TONB_DEPENDENT_REC_3"/>
    <property type="match status" value="1"/>
</dbReference>
<keyword evidence="10" id="KW-0675">Receptor</keyword>
<dbReference type="Gene3D" id="2.170.130.10">
    <property type="entry name" value="TonB-dependent receptor, plug domain"/>
    <property type="match status" value="1"/>
</dbReference>
<dbReference type="Gene3D" id="2.40.170.20">
    <property type="entry name" value="TonB-dependent receptor, beta-barrel domain"/>
    <property type="match status" value="1"/>
</dbReference>
<dbReference type="InterPro" id="IPR039426">
    <property type="entry name" value="TonB-dep_rcpt-like"/>
</dbReference>
<keyword evidence="6 7" id="KW-0998">Cell outer membrane</keyword>
<keyword evidence="4 7" id="KW-0812">Transmembrane</keyword>
<evidence type="ECO:0000259" key="9">
    <source>
        <dbReference type="Pfam" id="PF07715"/>
    </source>
</evidence>
<dbReference type="AlphaFoldDB" id="H6RH43"/>
<feature type="chain" id="PRO_5003606877" evidence="8">
    <location>
        <begin position="24"/>
        <end position="1033"/>
    </location>
</feature>
<evidence type="ECO:0000256" key="2">
    <source>
        <dbReference type="ARBA" id="ARBA00022448"/>
    </source>
</evidence>
<dbReference type="InterPro" id="IPR036942">
    <property type="entry name" value="Beta-barrel_TonB_sf"/>
</dbReference>
<keyword evidence="8" id="KW-0732">Signal</keyword>
<dbReference type="InterPro" id="IPR008969">
    <property type="entry name" value="CarboxyPept-like_regulatory"/>
</dbReference>
<dbReference type="InterPro" id="IPR012910">
    <property type="entry name" value="Plug_dom"/>
</dbReference>
<proteinExistence type="inferred from homology"/>